<evidence type="ECO:0000313" key="10">
    <source>
        <dbReference type="EMBL" id="SMP50413.1"/>
    </source>
</evidence>
<evidence type="ECO:0000256" key="7">
    <source>
        <dbReference type="ARBA" id="ARBA00023136"/>
    </source>
</evidence>
<keyword evidence="4" id="KW-0808">Transferase</keyword>
<keyword evidence="5 8" id="KW-0812">Transmembrane</keyword>
<evidence type="ECO:0000256" key="6">
    <source>
        <dbReference type="ARBA" id="ARBA00022989"/>
    </source>
</evidence>
<dbReference type="RefSeq" id="WP_283441243.1">
    <property type="nucleotide sequence ID" value="NZ_FXUL01000002.1"/>
</dbReference>
<organism evidence="10 11">
    <name type="scientific">Noviherbaspirillum suwonense</name>
    <dbReference type="NCBI Taxonomy" id="1224511"/>
    <lineage>
        <taxon>Bacteria</taxon>
        <taxon>Pseudomonadati</taxon>
        <taxon>Pseudomonadota</taxon>
        <taxon>Betaproteobacteria</taxon>
        <taxon>Burkholderiales</taxon>
        <taxon>Oxalobacteraceae</taxon>
        <taxon>Noviherbaspirillum</taxon>
    </lineage>
</organism>
<keyword evidence="7 8" id="KW-0472">Membrane</keyword>
<feature type="transmembrane region" description="Helical" evidence="8">
    <location>
        <begin position="222"/>
        <end position="244"/>
    </location>
</feature>
<keyword evidence="3 10" id="KW-0328">Glycosyltransferase</keyword>
<dbReference type="Proteomes" id="UP001158049">
    <property type="component" value="Unassembled WGS sequence"/>
</dbReference>
<evidence type="ECO:0000256" key="3">
    <source>
        <dbReference type="ARBA" id="ARBA00022676"/>
    </source>
</evidence>
<feature type="transmembrane region" description="Helical" evidence="8">
    <location>
        <begin position="278"/>
        <end position="298"/>
    </location>
</feature>
<dbReference type="EMBL" id="FXUL01000002">
    <property type="protein sequence ID" value="SMP50413.1"/>
    <property type="molecule type" value="Genomic_DNA"/>
</dbReference>
<comment type="caution">
    <text evidence="10">The sequence shown here is derived from an EMBL/GenBank/DDBJ whole genome shotgun (WGS) entry which is preliminary data.</text>
</comment>
<proteinExistence type="predicted"/>
<name>A0ABY1PYQ7_9BURK</name>
<dbReference type="PANTHER" id="PTHR33908:SF11">
    <property type="entry name" value="MEMBRANE PROTEIN"/>
    <property type="match status" value="1"/>
</dbReference>
<comment type="subcellular location">
    <subcellularLocation>
        <location evidence="1">Cell membrane</location>
        <topology evidence="1">Multi-pass membrane protein</topology>
    </subcellularLocation>
</comment>
<feature type="transmembrane region" description="Helical" evidence="8">
    <location>
        <begin position="103"/>
        <end position="123"/>
    </location>
</feature>
<dbReference type="PANTHER" id="PTHR33908">
    <property type="entry name" value="MANNOSYLTRANSFERASE YKCB-RELATED"/>
    <property type="match status" value="1"/>
</dbReference>
<reference evidence="10 11" key="1">
    <citation type="submission" date="2017-05" db="EMBL/GenBank/DDBJ databases">
        <authorList>
            <person name="Varghese N."/>
            <person name="Submissions S."/>
        </authorList>
    </citation>
    <scope>NUCLEOTIDE SEQUENCE [LARGE SCALE GENOMIC DNA]</scope>
    <source>
        <strain evidence="10 11">DSM 26001</strain>
    </source>
</reference>
<dbReference type="GO" id="GO:0016757">
    <property type="term" value="F:glycosyltransferase activity"/>
    <property type="evidence" value="ECO:0007669"/>
    <property type="project" value="UniProtKB-KW"/>
</dbReference>
<protein>
    <submittedName>
        <fullName evidence="10">Dolichyl-phosphate-mannose-protein mannosyltransferase</fullName>
    </submittedName>
</protein>
<evidence type="ECO:0000256" key="2">
    <source>
        <dbReference type="ARBA" id="ARBA00022475"/>
    </source>
</evidence>
<dbReference type="InterPro" id="IPR050297">
    <property type="entry name" value="LipidA_mod_glycosyltrf_83"/>
</dbReference>
<evidence type="ECO:0000256" key="1">
    <source>
        <dbReference type="ARBA" id="ARBA00004651"/>
    </source>
</evidence>
<feature type="transmembrane region" description="Helical" evidence="8">
    <location>
        <begin position="305"/>
        <end position="324"/>
    </location>
</feature>
<accession>A0ABY1PYQ7</accession>
<feature type="transmembrane region" description="Helical" evidence="8">
    <location>
        <begin position="130"/>
        <end position="150"/>
    </location>
</feature>
<gene>
    <name evidence="10" type="ORF">SAMN06295970_102456</name>
</gene>
<feature type="transmembrane region" description="Helical" evidence="8">
    <location>
        <begin position="156"/>
        <end position="173"/>
    </location>
</feature>
<keyword evidence="2" id="KW-1003">Cell membrane</keyword>
<feature type="transmembrane region" description="Helical" evidence="8">
    <location>
        <begin position="356"/>
        <end position="373"/>
    </location>
</feature>
<keyword evidence="6 8" id="KW-1133">Transmembrane helix</keyword>
<evidence type="ECO:0000259" key="9">
    <source>
        <dbReference type="Pfam" id="PF13231"/>
    </source>
</evidence>
<evidence type="ECO:0000313" key="11">
    <source>
        <dbReference type="Proteomes" id="UP001158049"/>
    </source>
</evidence>
<feature type="domain" description="Glycosyltransferase RgtA/B/C/D-like" evidence="9">
    <location>
        <begin position="83"/>
        <end position="234"/>
    </location>
</feature>
<evidence type="ECO:0000256" key="4">
    <source>
        <dbReference type="ARBA" id="ARBA00022679"/>
    </source>
</evidence>
<evidence type="ECO:0000256" key="8">
    <source>
        <dbReference type="SAM" id="Phobius"/>
    </source>
</evidence>
<dbReference type="Pfam" id="PF13231">
    <property type="entry name" value="PMT_2"/>
    <property type="match status" value="1"/>
</dbReference>
<sequence>MQEKSRKALMGNGMAIAVLTALAITLFMTSPTSGDFWWYDASRHAFNGVFIRDFLLDGGLFNPVKFASEYYRKYPAVNIGFYPPLFYLTSAPFLAVFGANHAVSQAVVTLYALGGMTLAYFICVRHMDRLSAAAIAACVITLPEMALWARQVQLDIPAITMLLATALALSRFLENGQTKWLYATTILLGLAVLTRVQALSVAPALLFFLLHPAYSRLASFKTRLISLVPLVILSLPSIAMFVYFSKINQSQVVQMQGMPSIASIANWVWYASCLPEQMGWPALAVTLCGLAAALWMAVTKRLPATAVVLGMFCLSSWIFFTLVSNKEPRFNLPSVPFLFLFAAISLTRLSPRITRPVLAALALWLAYQAVFAVKVPVVSGFQEAVDVVQANTPPKGNVLISAHRDGSFIYDMRTTGHRPDIGVRRADKLLVEISIHRQFGIKDQNLSAEDLLALFKRENITTIVAQNDYLKDQGTMQTFQQLLDSGNYFKVVKTVQLSGATRPDEKTLTVYTIR</sequence>
<evidence type="ECO:0000256" key="5">
    <source>
        <dbReference type="ARBA" id="ARBA00022692"/>
    </source>
</evidence>
<keyword evidence="11" id="KW-1185">Reference proteome</keyword>
<feature type="transmembrane region" description="Helical" evidence="8">
    <location>
        <begin position="330"/>
        <end position="349"/>
    </location>
</feature>
<feature type="transmembrane region" description="Helical" evidence="8">
    <location>
        <begin position="180"/>
        <end position="210"/>
    </location>
</feature>
<dbReference type="InterPro" id="IPR038731">
    <property type="entry name" value="RgtA/B/C-like"/>
</dbReference>